<dbReference type="RefSeq" id="XP_018297555.1">
    <property type="nucleotide sequence ID" value="XM_018430245.1"/>
</dbReference>
<dbReference type="Proteomes" id="UP000077315">
    <property type="component" value="Unassembled WGS sequence"/>
</dbReference>
<feature type="compositionally biased region" description="Basic and acidic residues" evidence="1">
    <location>
        <begin position="152"/>
        <end position="162"/>
    </location>
</feature>
<dbReference type="VEuPathDB" id="FungiDB:PHYBLDRAFT_139549"/>
<dbReference type="OrthoDB" id="2013972at2759"/>
<dbReference type="InParanoid" id="A0A162YBF3"/>
<name>A0A162YBF3_PHYB8</name>
<dbReference type="InterPro" id="IPR041698">
    <property type="entry name" value="Methyltransf_25"/>
</dbReference>
<dbReference type="GeneID" id="28991151"/>
<dbReference type="SUPFAM" id="SSF53335">
    <property type="entry name" value="S-adenosyl-L-methionine-dependent methyltransferases"/>
    <property type="match status" value="1"/>
</dbReference>
<protein>
    <recommendedName>
        <fullName evidence="2">Methyltransferase domain-containing protein</fullName>
    </recommendedName>
</protein>
<dbReference type="GO" id="GO:0008168">
    <property type="term" value="F:methyltransferase activity"/>
    <property type="evidence" value="ECO:0007669"/>
    <property type="project" value="TreeGrafter"/>
</dbReference>
<dbReference type="Gene3D" id="3.40.50.150">
    <property type="entry name" value="Vaccinia Virus protein VP39"/>
    <property type="match status" value="1"/>
</dbReference>
<organism evidence="3 4">
    <name type="scientific">Phycomyces blakesleeanus (strain ATCC 8743b / DSM 1359 / FGSC 10004 / NBRC 33097 / NRRL 1555)</name>
    <dbReference type="NCBI Taxonomy" id="763407"/>
    <lineage>
        <taxon>Eukaryota</taxon>
        <taxon>Fungi</taxon>
        <taxon>Fungi incertae sedis</taxon>
        <taxon>Mucoromycota</taxon>
        <taxon>Mucoromycotina</taxon>
        <taxon>Mucoromycetes</taxon>
        <taxon>Mucorales</taxon>
        <taxon>Phycomycetaceae</taxon>
        <taxon>Phycomyces</taxon>
    </lineage>
</organism>
<feature type="domain" description="Methyltransferase" evidence="2">
    <location>
        <begin position="340"/>
        <end position="437"/>
    </location>
</feature>
<evidence type="ECO:0000313" key="4">
    <source>
        <dbReference type="Proteomes" id="UP000077315"/>
    </source>
</evidence>
<dbReference type="AlphaFoldDB" id="A0A162YBF3"/>
<proteinExistence type="predicted"/>
<accession>A0A162YBF3</accession>
<feature type="region of interest" description="Disordered" evidence="1">
    <location>
        <begin position="190"/>
        <end position="230"/>
    </location>
</feature>
<dbReference type="PANTHER" id="PTHR43591:SF24">
    <property type="entry name" value="2-METHOXY-6-POLYPRENYL-1,4-BENZOQUINOL METHYLASE, MITOCHONDRIAL"/>
    <property type="match status" value="1"/>
</dbReference>
<dbReference type="InterPro" id="IPR029063">
    <property type="entry name" value="SAM-dependent_MTases_sf"/>
</dbReference>
<feature type="region of interest" description="Disordered" evidence="1">
    <location>
        <begin position="86"/>
        <end position="166"/>
    </location>
</feature>
<feature type="compositionally biased region" description="Low complexity" evidence="1">
    <location>
        <begin position="97"/>
        <end position="120"/>
    </location>
</feature>
<dbReference type="PANTHER" id="PTHR43591">
    <property type="entry name" value="METHYLTRANSFERASE"/>
    <property type="match status" value="1"/>
</dbReference>
<dbReference type="EMBL" id="KV440972">
    <property type="protein sequence ID" value="OAD79515.1"/>
    <property type="molecule type" value="Genomic_DNA"/>
</dbReference>
<feature type="compositionally biased region" description="Low complexity" evidence="1">
    <location>
        <begin position="205"/>
        <end position="230"/>
    </location>
</feature>
<sequence>MLSSNEPNQKSRPWLLGWLSYFSHRTSPDTPQVFINPSCANEDCTKDFRSYSNPIQTSPILSTNSVASSPTSNEDYIRQHIFNSHNYNHNHSHSHSHNYGYSHGPNQNQNQSQPHQPRQSLTLSLTSERRNSQQTNASSVMSEDQFSSASCHQRDSKERSRLGELWSKARRKHPHYPRFHWPHRLRSSLASTTSLSHEDPHECLQQQQQQQQQMDQYQQQSPQFLQQQQQQSDSGRLYLLPSIQQYSKRQSIGSLISGDLPPVPSRPSSVFCSQPASPNFAALMKDGCLFDYEDDDIEPCSLEPPSIDRWTVKQELVQLALDGVFCSPIDAHTASLDRHVLQVGCGDASWAINVALEYPKSIVVAMDDREGGPPPNRRTVPRNFKFIRCYHTLLDGLRSMPDHAFDLVHVRFLLLSYTGAEYQALINECWRVCKPQGFVEIIEMDMRMYFGTIRVDTSASQRLNSEVIHVIESRSLDPRLARRLQDFFHDLKQLGQSTSAYTSLPLGVWGGRLGVMFREDVETLFNIFQPSVADLNDTTERSEQDMDHQFEKVNREMEQSRAFMNLHYAYAQKL</sequence>
<gene>
    <name evidence="3" type="ORF">PHYBLDRAFT_139549</name>
</gene>
<evidence type="ECO:0000259" key="2">
    <source>
        <dbReference type="Pfam" id="PF13649"/>
    </source>
</evidence>
<feature type="compositionally biased region" description="Polar residues" evidence="1">
    <location>
        <begin position="121"/>
        <end position="151"/>
    </location>
</feature>
<reference evidence="4" key="1">
    <citation type="submission" date="2015-06" db="EMBL/GenBank/DDBJ databases">
        <title>Expansion of signal transduction pathways in fungi by whole-genome duplication.</title>
        <authorList>
            <consortium name="DOE Joint Genome Institute"/>
            <person name="Corrochano L.M."/>
            <person name="Kuo A."/>
            <person name="Marcet-Houben M."/>
            <person name="Polaino S."/>
            <person name="Salamov A."/>
            <person name="Villalobos J.M."/>
            <person name="Alvarez M.I."/>
            <person name="Avalos J."/>
            <person name="Benito E.P."/>
            <person name="Benoit I."/>
            <person name="Burger G."/>
            <person name="Camino L.P."/>
            <person name="Canovas D."/>
            <person name="Cerda-Olmedo E."/>
            <person name="Cheng J.-F."/>
            <person name="Dominguez A."/>
            <person name="Elias M."/>
            <person name="Eslava A.P."/>
            <person name="Glaser F."/>
            <person name="Grimwood J."/>
            <person name="Gutierrez G."/>
            <person name="Heitman J."/>
            <person name="Henrissat B."/>
            <person name="Iturriaga E.A."/>
            <person name="Lang B.F."/>
            <person name="Lavin J.L."/>
            <person name="Lee S."/>
            <person name="Li W."/>
            <person name="Lindquist E."/>
            <person name="Lopez-Garcia S."/>
            <person name="Luque E.M."/>
            <person name="Marcos A.T."/>
            <person name="Martin J."/>
            <person name="McCluskey K."/>
            <person name="Medina H.R."/>
            <person name="Miralles-Duran A."/>
            <person name="Miyazaki A."/>
            <person name="Munoz-Torres E."/>
            <person name="Oguiza J.A."/>
            <person name="Ohm R."/>
            <person name="Olmedo M."/>
            <person name="Orejas M."/>
            <person name="Ortiz-Castellanos L."/>
            <person name="Pisabarro A.G."/>
            <person name="Rodriguez-Romero J."/>
            <person name="Ruiz-Herrera J."/>
            <person name="Ruiz-Vazquez R."/>
            <person name="Sanz C."/>
            <person name="Schackwitz W."/>
            <person name="Schmutz J."/>
            <person name="Shahriari M."/>
            <person name="Shelest E."/>
            <person name="Silva-Franco F."/>
            <person name="Soanes D."/>
            <person name="Syed K."/>
            <person name="Tagua V.G."/>
            <person name="Talbot N.J."/>
            <person name="Thon M."/>
            <person name="De vries R.P."/>
            <person name="Wiebenga A."/>
            <person name="Yadav J.S."/>
            <person name="Braun E.L."/>
            <person name="Baker S."/>
            <person name="Garre V."/>
            <person name="Horwitz B."/>
            <person name="Torres-Martinez S."/>
            <person name="Idnurm A."/>
            <person name="Herrera-Estrella A."/>
            <person name="Gabaldon T."/>
            <person name="Grigoriev I.V."/>
        </authorList>
    </citation>
    <scope>NUCLEOTIDE SEQUENCE [LARGE SCALE GENOMIC DNA]</scope>
    <source>
        <strain evidence="4">NRRL 1555(-)</strain>
    </source>
</reference>
<evidence type="ECO:0000256" key="1">
    <source>
        <dbReference type="SAM" id="MobiDB-lite"/>
    </source>
</evidence>
<keyword evidence="4" id="KW-1185">Reference proteome</keyword>
<feature type="region of interest" description="Disordered" evidence="1">
    <location>
        <begin position="50"/>
        <end position="71"/>
    </location>
</feature>
<evidence type="ECO:0000313" key="3">
    <source>
        <dbReference type="EMBL" id="OAD79515.1"/>
    </source>
</evidence>
<dbReference type="Pfam" id="PF13649">
    <property type="entry name" value="Methyltransf_25"/>
    <property type="match status" value="1"/>
</dbReference>